<gene>
    <name evidence="2" type="ORF">CKY39_03275</name>
</gene>
<protein>
    <submittedName>
        <fullName evidence="2">Uncharacterized protein</fullName>
    </submittedName>
</protein>
<dbReference type="Proteomes" id="UP000217154">
    <property type="component" value="Chromosome"/>
</dbReference>
<name>A0A250DDA3_9BURK</name>
<evidence type="ECO:0000313" key="3">
    <source>
        <dbReference type="Proteomes" id="UP000217154"/>
    </source>
</evidence>
<organism evidence="2 3">
    <name type="scientific">Variovorax boronicumulans</name>
    <dbReference type="NCBI Taxonomy" id="436515"/>
    <lineage>
        <taxon>Bacteria</taxon>
        <taxon>Pseudomonadati</taxon>
        <taxon>Pseudomonadota</taxon>
        <taxon>Betaproteobacteria</taxon>
        <taxon>Burkholderiales</taxon>
        <taxon>Comamonadaceae</taxon>
        <taxon>Variovorax</taxon>
    </lineage>
</organism>
<evidence type="ECO:0000313" key="2">
    <source>
        <dbReference type="EMBL" id="ATA52348.1"/>
    </source>
</evidence>
<feature type="compositionally biased region" description="Basic and acidic residues" evidence="1">
    <location>
        <begin position="365"/>
        <end position="400"/>
    </location>
</feature>
<sequence>MKEPETSPTAHEPLFTDGPNPSLNACVGTNGGQLGDHAYVLGFAQAAMALLRTAIEPPRPKESVGSFEDLVDDGDVGAYMDALVYPICFSARHHIELFLKRQIARLAEVRDIDVNRTVLRDHKLAPLLDELFRVCDNTDSTLRERLEPIEGAIRELDAFDSQGQTFRYRRSNEKELHLEEVSHINLGTLEAGLKRLFAATEDFDNYVDALVYEYQQGSFTSKLSREKLVELAKALPPRSTWAKSPVFDAVKQEFRQKYDLSSNDLQKAVKRILEGRGLSGYVDVELALPHLTPELLTKLVALEVTKEELDAIPTEVWRVLETVGEVGRPYEYPELFDRVMEEASKPPAVPKESKPAAQPQESPAEEPKEPEEPKEEKVDWGKLEYLEGKEPKNGKKGKEGQEDEDDEGLRDPSPPDVVRTMFRARTRFINGLKKLQQPTLLAALDAGEAARAKHGGDEIAEFEKMVRKWYYLEVVAGAKKY</sequence>
<proteinExistence type="predicted"/>
<dbReference type="AlphaFoldDB" id="A0A250DDA3"/>
<feature type="region of interest" description="Disordered" evidence="1">
    <location>
        <begin position="1"/>
        <end position="22"/>
    </location>
</feature>
<evidence type="ECO:0000256" key="1">
    <source>
        <dbReference type="SAM" id="MobiDB-lite"/>
    </source>
</evidence>
<reference evidence="2 3" key="1">
    <citation type="submission" date="2017-09" db="EMBL/GenBank/DDBJ databases">
        <title>The diverse metabolic capabilities of V. boronicumulans make it an excellent choice for continued studies on novel biodegradation.</title>
        <authorList>
            <person name="Sun S."/>
        </authorList>
    </citation>
    <scope>NUCLEOTIDE SEQUENCE [LARGE SCALE GENOMIC DNA]</scope>
    <source>
        <strain evidence="2 3">J1</strain>
    </source>
</reference>
<accession>A0A250DDA3</accession>
<dbReference type="EMBL" id="CP023284">
    <property type="protein sequence ID" value="ATA52348.1"/>
    <property type="molecule type" value="Genomic_DNA"/>
</dbReference>
<feature type="region of interest" description="Disordered" evidence="1">
    <location>
        <begin position="343"/>
        <end position="417"/>
    </location>
</feature>
<dbReference type="KEGG" id="vbo:CKY39_03275"/>